<dbReference type="EMBL" id="LSRX01000418">
    <property type="protein sequence ID" value="OLP97858.1"/>
    <property type="molecule type" value="Genomic_DNA"/>
</dbReference>
<comment type="caution">
    <text evidence="3">The sequence shown here is derived from an EMBL/GenBank/DDBJ whole genome shotgun (WGS) entry which is preliminary data.</text>
</comment>
<feature type="compositionally biased region" description="Basic and acidic residues" evidence="1">
    <location>
        <begin position="54"/>
        <end position="63"/>
    </location>
</feature>
<evidence type="ECO:0000313" key="3">
    <source>
        <dbReference type="EMBL" id="OLP97858.1"/>
    </source>
</evidence>
<sequence>MLVLQISYNSRNERIVSLLLPVGPVRASRLSGRSGGGGTQTRVSAKPRRRGKARRADCERGARSDGGGQHSPHGSVRKLLSAPTGSAGEASVSGHTIVAPKKAVPTGMENLFSKGIRIADSGDADSEVVLFLEAGEAAAFWAGNSTSSGPCINASCTATLLLALVISLPTAGALGWWYRNDIYISQAYCPNTEITAASAVKAEMSPRALASAAADASGTSGPLISISGSLLRLNPSAELCLTDSTEVSLAMCQWPRVPSEAVEAQIVGLKLLVQAADPHLPRMVSSFAESVRSSVNDTFGRRSFDVNVREGRRNRFFSCAFDVHEFCNGVQTGLASYVALMRSYPGTTIIDSCASISISIIIIIVITTTIIITIIIIISIRIADIEDVDLHLRGSSLLLALAAQNGQLEEEQKAGQAVTISYGQQSQEQQIFNFGFALDSSSLDLLTPLVGWLSKFVCPALLPRFLFLERGEQADGLGGDLPPVALLRARSLEEIDVSEMRAVANLLDRRSVADHVKSQQVGFERASLEGALAQQSLLALVCGVREKASPLFDDEPCVEGQAYLQLPASLRAKASPAALRRLLVRCFWTHGTRQFCISWLILWTFTELDLKLCRYRRQAATLVASARRMLKAEELAAATGFQQLRPQSSFAVQDLLTASVDMPICIAGYLGALGGTWAVSHSLEKSEEQRPEEEPKVLGG</sequence>
<evidence type="ECO:0000256" key="1">
    <source>
        <dbReference type="SAM" id="MobiDB-lite"/>
    </source>
</evidence>
<dbReference type="AlphaFoldDB" id="A0A1Q9DRU2"/>
<keyword evidence="2" id="KW-0472">Membrane</keyword>
<keyword evidence="2" id="KW-0812">Transmembrane</keyword>
<dbReference type="OrthoDB" id="443752at2759"/>
<organism evidence="3 4">
    <name type="scientific">Symbiodinium microadriaticum</name>
    <name type="common">Dinoflagellate</name>
    <name type="synonym">Zooxanthella microadriatica</name>
    <dbReference type="NCBI Taxonomy" id="2951"/>
    <lineage>
        <taxon>Eukaryota</taxon>
        <taxon>Sar</taxon>
        <taxon>Alveolata</taxon>
        <taxon>Dinophyceae</taxon>
        <taxon>Suessiales</taxon>
        <taxon>Symbiodiniaceae</taxon>
        <taxon>Symbiodinium</taxon>
    </lineage>
</organism>
<protein>
    <submittedName>
        <fullName evidence="3">Uncharacterized protein</fullName>
    </submittedName>
</protein>
<accession>A0A1Q9DRU2</accession>
<feature type="region of interest" description="Disordered" evidence="1">
    <location>
        <begin position="27"/>
        <end position="94"/>
    </location>
</feature>
<name>A0A1Q9DRU2_SYMMI</name>
<evidence type="ECO:0000256" key="2">
    <source>
        <dbReference type="SAM" id="Phobius"/>
    </source>
</evidence>
<dbReference type="Proteomes" id="UP000186817">
    <property type="component" value="Unassembled WGS sequence"/>
</dbReference>
<keyword evidence="4" id="KW-1185">Reference proteome</keyword>
<feature type="transmembrane region" description="Helical" evidence="2">
    <location>
        <begin position="358"/>
        <end position="383"/>
    </location>
</feature>
<gene>
    <name evidence="3" type="ORF">AK812_SmicGene19760</name>
</gene>
<proteinExistence type="predicted"/>
<reference evidence="3 4" key="1">
    <citation type="submission" date="2016-02" db="EMBL/GenBank/DDBJ databases">
        <title>Genome analysis of coral dinoflagellate symbionts highlights evolutionary adaptations to a symbiotic lifestyle.</title>
        <authorList>
            <person name="Aranda M."/>
            <person name="Li Y."/>
            <person name="Liew Y.J."/>
            <person name="Baumgarten S."/>
            <person name="Simakov O."/>
            <person name="Wilson M."/>
            <person name="Piel J."/>
            <person name="Ashoor H."/>
            <person name="Bougouffa S."/>
            <person name="Bajic V.B."/>
            <person name="Ryu T."/>
            <person name="Ravasi T."/>
            <person name="Bayer T."/>
            <person name="Micklem G."/>
            <person name="Kim H."/>
            <person name="Bhak J."/>
            <person name="Lajeunesse T.C."/>
            <person name="Voolstra C.R."/>
        </authorList>
    </citation>
    <scope>NUCLEOTIDE SEQUENCE [LARGE SCALE GENOMIC DNA]</scope>
    <source>
        <strain evidence="3 4">CCMP2467</strain>
    </source>
</reference>
<keyword evidence="2" id="KW-1133">Transmembrane helix</keyword>
<evidence type="ECO:0000313" key="4">
    <source>
        <dbReference type="Proteomes" id="UP000186817"/>
    </source>
</evidence>